<keyword evidence="2" id="KW-1185">Reference proteome</keyword>
<proteinExistence type="predicted"/>
<evidence type="ECO:0000313" key="1">
    <source>
        <dbReference type="EMBL" id="KAG9981306.1"/>
    </source>
</evidence>
<dbReference type="Proteomes" id="UP000729357">
    <property type="component" value="Unassembled WGS sequence"/>
</dbReference>
<dbReference type="AlphaFoldDB" id="A0A9P8FSF1"/>
<gene>
    <name evidence="1" type="ORF">KCU98_g7551</name>
</gene>
<reference evidence="1" key="1">
    <citation type="journal article" date="2021" name="J Fungi (Basel)">
        <title>Virulence traits and population genomics of the black yeast Aureobasidium melanogenum.</title>
        <authorList>
            <person name="Cernosa A."/>
            <person name="Sun X."/>
            <person name="Gostincar C."/>
            <person name="Fang C."/>
            <person name="Gunde-Cimerman N."/>
            <person name="Song Z."/>
        </authorList>
    </citation>
    <scope>NUCLEOTIDE SEQUENCE</scope>
    <source>
        <strain evidence="1">EXF-9298</strain>
    </source>
</reference>
<dbReference type="EMBL" id="JAHFXS010000869">
    <property type="protein sequence ID" value="KAG9981306.1"/>
    <property type="molecule type" value="Genomic_DNA"/>
</dbReference>
<sequence length="121" mass="13883">MIDLQARYDPLQWNPDSTEGARQGVSHFISTNASTAAGLYWAEQFLLTFWENAVTAITNQTTSTSDYLKTPRHNLSSGYIQIDYPYQTDMKSDKFFNGASWVFFDYLNPQRYDVAKCLVIC</sequence>
<accession>A0A9P8FSF1</accession>
<reference evidence="1" key="2">
    <citation type="submission" date="2021-08" db="EMBL/GenBank/DDBJ databases">
        <authorList>
            <person name="Gostincar C."/>
            <person name="Sun X."/>
            <person name="Song Z."/>
            <person name="Gunde-Cimerman N."/>
        </authorList>
    </citation>
    <scope>NUCLEOTIDE SEQUENCE</scope>
    <source>
        <strain evidence="1">EXF-9298</strain>
    </source>
</reference>
<name>A0A9P8FSF1_AURME</name>
<evidence type="ECO:0000313" key="2">
    <source>
        <dbReference type="Proteomes" id="UP000729357"/>
    </source>
</evidence>
<protein>
    <submittedName>
        <fullName evidence="1">Uncharacterized protein</fullName>
    </submittedName>
</protein>
<feature type="non-terminal residue" evidence="1">
    <location>
        <position position="121"/>
    </location>
</feature>
<organism evidence="1 2">
    <name type="scientific">Aureobasidium melanogenum</name>
    <name type="common">Aureobasidium pullulans var. melanogenum</name>
    <dbReference type="NCBI Taxonomy" id="46634"/>
    <lineage>
        <taxon>Eukaryota</taxon>
        <taxon>Fungi</taxon>
        <taxon>Dikarya</taxon>
        <taxon>Ascomycota</taxon>
        <taxon>Pezizomycotina</taxon>
        <taxon>Dothideomycetes</taxon>
        <taxon>Dothideomycetidae</taxon>
        <taxon>Dothideales</taxon>
        <taxon>Saccotheciaceae</taxon>
        <taxon>Aureobasidium</taxon>
    </lineage>
</organism>
<comment type="caution">
    <text evidence="1">The sequence shown here is derived from an EMBL/GenBank/DDBJ whole genome shotgun (WGS) entry which is preliminary data.</text>
</comment>